<evidence type="ECO:0000256" key="2">
    <source>
        <dbReference type="ARBA" id="ARBA00005745"/>
    </source>
</evidence>
<proteinExistence type="inferred from homology"/>
<feature type="transmembrane region" description="Helical" evidence="7">
    <location>
        <begin position="287"/>
        <end position="312"/>
    </location>
</feature>
<keyword evidence="3" id="KW-1003">Cell membrane</keyword>
<dbReference type="EMBL" id="CP121671">
    <property type="protein sequence ID" value="WFT76970.1"/>
    <property type="molecule type" value="Genomic_DNA"/>
</dbReference>
<evidence type="ECO:0000256" key="3">
    <source>
        <dbReference type="ARBA" id="ARBA00022475"/>
    </source>
</evidence>
<evidence type="ECO:0000313" key="9">
    <source>
        <dbReference type="EMBL" id="WFT76970.1"/>
    </source>
</evidence>
<dbReference type="Pfam" id="PF00482">
    <property type="entry name" value="T2SSF"/>
    <property type="match status" value="2"/>
</dbReference>
<dbReference type="Gene3D" id="1.20.81.30">
    <property type="entry name" value="Type II secretion system (T2SS), domain F"/>
    <property type="match status" value="2"/>
</dbReference>
<accession>A0ABY8J8A1</accession>
<dbReference type="InterPro" id="IPR042094">
    <property type="entry name" value="T2SS_GspF_sf"/>
</dbReference>
<name>A0ABY8J8A1_9BACI</name>
<feature type="transmembrane region" description="Helical" evidence="7">
    <location>
        <begin position="87"/>
        <end position="105"/>
    </location>
</feature>
<evidence type="ECO:0000259" key="8">
    <source>
        <dbReference type="Pfam" id="PF00482"/>
    </source>
</evidence>
<reference evidence="9 10" key="1">
    <citation type="submission" date="2023-04" db="EMBL/GenBank/DDBJ databases">
        <title>Genome sequence of Halobacillus naozhouensis KACC 21980.</title>
        <authorList>
            <person name="Kim S."/>
            <person name="Heo J."/>
            <person name="Kwon S.-W."/>
        </authorList>
    </citation>
    <scope>NUCLEOTIDE SEQUENCE [LARGE SCALE GENOMIC DNA]</scope>
    <source>
        <strain evidence="9 10">KCTC 13234</strain>
    </source>
</reference>
<gene>
    <name evidence="9" type="ORF">P9989_12615</name>
</gene>
<protein>
    <submittedName>
        <fullName evidence="9">Type II secretion system F family protein</fullName>
    </submittedName>
</protein>
<organism evidence="9 10">
    <name type="scientific">Halobacillus naozhouensis</name>
    <dbReference type="NCBI Taxonomy" id="554880"/>
    <lineage>
        <taxon>Bacteria</taxon>
        <taxon>Bacillati</taxon>
        <taxon>Bacillota</taxon>
        <taxon>Bacilli</taxon>
        <taxon>Bacillales</taxon>
        <taxon>Bacillaceae</taxon>
        <taxon>Halobacillus</taxon>
    </lineage>
</organism>
<evidence type="ECO:0000256" key="7">
    <source>
        <dbReference type="SAM" id="Phobius"/>
    </source>
</evidence>
<evidence type="ECO:0000256" key="6">
    <source>
        <dbReference type="ARBA" id="ARBA00023136"/>
    </source>
</evidence>
<comment type="subcellular location">
    <subcellularLocation>
        <location evidence="1">Cell membrane</location>
        <topology evidence="1">Multi-pass membrane protein</topology>
    </subcellularLocation>
</comment>
<dbReference type="InterPro" id="IPR018076">
    <property type="entry name" value="T2SS_GspF_dom"/>
</dbReference>
<dbReference type="RefSeq" id="WP_283078907.1">
    <property type="nucleotide sequence ID" value="NZ_CP121671.1"/>
</dbReference>
<dbReference type="InterPro" id="IPR003004">
    <property type="entry name" value="GspF/PilC"/>
</dbReference>
<dbReference type="PANTHER" id="PTHR30012">
    <property type="entry name" value="GENERAL SECRETION PATHWAY PROTEIN"/>
    <property type="match status" value="1"/>
</dbReference>
<evidence type="ECO:0000256" key="1">
    <source>
        <dbReference type="ARBA" id="ARBA00004651"/>
    </source>
</evidence>
<evidence type="ECO:0000256" key="5">
    <source>
        <dbReference type="ARBA" id="ARBA00022989"/>
    </source>
</evidence>
<keyword evidence="5 7" id="KW-1133">Transmembrane helix</keyword>
<feature type="transmembrane region" description="Helical" evidence="7">
    <location>
        <begin position="125"/>
        <end position="158"/>
    </location>
</feature>
<feature type="domain" description="Type II secretion system protein GspF" evidence="8">
    <location>
        <begin position="188"/>
        <end position="310"/>
    </location>
</feature>
<sequence>MDRGFPLLEALKMTSWDPSLAPITHTITEQLKSGQPMDTAFKQASFSRNVVSFLFFARIHQDLPSMFMQCADLLHIQEEYTRKLKQVMRYPLFLLIFVIIAFSVIKRTIIPSFQSLFESEASKPLSLIVLNTIDVGITGFCYMAVVIILALVLFKLYLPKLTIGQRLKVYEKTPLLKEYQMFTVTFLFSTHLSSLLKAGLSLKHALEIIAGQTKYIILSHYAKVILARLNEGMLLGQSVHPCSLIKGDVTTIFHHTNDLDTLSKELQVYSELLIDQLKEKLTHTMQFIQPVFFMIIACVVILIYASIMLPMYQWMEQI</sequence>
<dbReference type="PANTHER" id="PTHR30012:SF0">
    <property type="entry name" value="TYPE II SECRETION SYSTEM PROTEIN F-RELATED"/>
    <property type="match status" value="1"/>
</dbReference>
<dbReference type="Proteomes" id="UP001221597">
    <property type="component" value="Chromosome"/>
</dbReference>
<feature type="domain" description="Type II secretion system protein GspF" evidence="8">
    <location>
        <begin position="4"/>
        <end position="105"/>
    </location>
</feature>
<comment type="similarity">
    <text evidence="2">Belongs to the GSP F family.</text>
</comment>
<keyword evidence="6 7" id="KW-0472">Membrane</keyword>
<keyword evidence="10" id="KW-1185">Reference proteome</keyword>
<evidence type="ECO:0000313" key="10">
    <source>
        <dbReference type="Proteomes" id="UP001221597"/>
    </source>
</evidence>
<keyword evidence="4 7" id="KW-0812">Transmembrane</keyword>
<evidence type="ECO:0000256" key="4">
    <source>
        <dbReference type="ARBA" id="ARBA00022692"/>
    </source>
</evidence>